<feature type="compositionally biased region" description="Basic and acidic residues" evidence="6">
    <location>
        <begin position="264"/>
        <end position="275"/>
    </location>
</feature>
<gene>
    <name evidence="8" type="ORF">GQ602_002157</name>
</gene>
<dbReference type="PANTHER" id="PTHR31394">
    <property type="entry name" value="TRANSMEMBRANE PROTEIN 199"/>
    <property type="match status" value="1"/>
</dbReference>
<dbReference type="OrthoDB" id="19981at2759"/>
<evidence type="ECO:0000313" key="9">
    <source>
        <dbReference type="Proteomes" id="UP000562929"/>
    </source>
</evidence>
<feature type="transmembrane region" description="Helical" evidence="7">
    <location>
        <begin position="152"/>
        <end position="174"/>
    </location>
</feature>
<evidence type="ECO:0000256" key="5">
    <source>
        <dbReference type="ARBA" id="ARBA00023136"/>
    </source>
</evidence>
<dbReference type="PANTHER" id="PTHR31394:SF1">
    <property type="entry name" value="TRANSMEMBRANE PROTEIN 199"/>
    <property type="match status" value="1"/>
</dbReference>
<keyword evidence="4 7" id="KW-1133">Transmembrane helix</keyword>
<proteinExistence type="predicted"/>
<dbReference type="InterPro" id="IPR021013">
    <property type="entry name" value="ATPase_Vma12"/>
</dbReference>
<keyword evidence="3" id="KW-0256">Endoplasmic reticulum</keyword>
<protein>
    <submittedName>
        <fullName evidence="8">Vacuolar H+-ATPase assembly protein</fullName>
    </submittedName>
</protein>
<keyword evidence="5 7" id="KW-0472">Membrane</keyword>
<feature type="region of interest" description="Disordered" evidence="6">
    <location>
        <begin position="264"/>
        <end position="284"/>
    </location>
</feature>
<evidence type="ECO:0000256" key="1">
    <source>
        <dbReference type="ARBA" id="ARBA00004477"/>
    </source>
</evidence>
<comment type="subcellular location">
    <subcellularLocation>
        <location evidence="1">Endoplasmic reticulum membrane</location>
        <topology evidence="1">Multi-pass membrane protein</topology>
    </subcellularLocation>
</comment>
<feature type="region of interest" description="Disordered" evidence="6">
    <location>
        <begin position="1"/>
        <end position="36"/>
    </location>
</feature>
<evidence type="ECO:0000256" key="2">
    <source>
        <dbReference type="ARBA" id="ARBA00022692"/>
    </source>
</evidence>
<dbReference type="EMBL" id="JAACLJ010000002">
    <property type="protein sequence ID" value="KAF4591858.1"/>
    <property type="molecule type" value="Genomic_DNA"/>
</dbReference>
<evidence type="ECO:0000313" key="8">
    <source>
        <dbReference type="EMBL" id="KAF4591858.1"/>
    </source>
</evidence>
<evidence type="ECO:0000256" key="6">
    <source>
        <dbReference type="SAM" id="MobiDB-lite"/>
    </source>
</evidence>
<keyword evidence="2 7" id="KW-0812">Transmembrane</keyword>
<feature type="transmembrane region" description="Helical" evidence="7">
    <location>
        <begin position="180"/>
        <end position="201"/>
    </location>
</feature>
<dbReference type="Proteomes" id="UP000562929">
    <property type="component" value="Unassembled WGS sequence"/>
</dbReference>
<accession>A0A8H4Q9U0</accession>
<dbReference type="AlphaFoldDB" id="A0A8H4Q9U0"/>
<evidence type="ECO:0000256" key="3">
    <source>
        <dbReference type="ARBA" id="ARBA00022824"/>
    </source>
</evidence>
<keyword evidence="9" id="KW-1185">Reference proteome</keyword>
<name>A0A8H4Q9U0_9HYPO</name>
<comment type="caution">
    <text evidence="8">The sequence shown here is derived from an EMBL/GenBank/DDBJ whole genome shotgun (WGS) entry which is preliminary data.</text>
</comment>
<dbReference type="GO" id="GO:0070072">
    <property type="term" value="P:vacuolar proton-transporting V-type ATPase complex assembly"/>
    <property type="evidence" value="ECO:0007669"/>
    <property type="project" value="InterPro"/>
</dbReference>
<dbReference type="GO" id="GO:0005789">
    <property type="term" value="C:endoplasmic reticulum membrane"/>
    <property type="evidence" value="ECO:0007669"/>
    <property type="project" value="UniProtKB-SubCell"/>
</dbReference>
<reference evidence="8 9" key="1">
    <citation type="journal article" date="2020" name="G3 (Bethesda)">
        <title>Genetic Underpinnings of Host Manipulation by Ophiocordyceps as Revealed by Comparative Transcriptomics.</title>
        <authorList>
            <person name="Will I."/>
            <person name="Das B."/>
            <person name="Trinh T."/>
            <person name="Brachmann A."/>
            <person name="Ohm R.A."/>
            <person name="de Bekker C."/>
        </authorList>
    </citation>
    <scope>NUCLEOTIDE SEQUENCE [LARGE SCALE GENOMIC DNA]</scope>
    <source>
        <strain evidence="8 9">EC05</strain>
    </source>
</reference>
<organism evidence="8 9">
    <name type="scientific">Ophiocordyceps camponoti-floridani</name>
    <dbReference type="NCBI Taxonomy" id="2030778"/>
    <lineage>
        <taxon>Eukaryota</taxon>
        <taxon>Fungi</taxon>
        <taxon>Dikarya</taxon>
        <taxon>Ascomycota</taxon>
        <taxon>Pezizomycotina</taxon>
        <taxon>Sordariomycetes</taxon>
        <taxon>Hypocreomycetidae</taxon>
        <taxon>Hypocreales</taxon>
        <taxon>Ophiocordycipitaceae</taxon>
        <taxon>Ophiocordyceps</taxon>
    </lineage>
</organism>
<dbReference type="Pfam" id="PF11712">
    <property type="entry name" value="Vma12"/>
    <property type="match status" value="1"/>
</dbReference>
<evidence type="ECO:0000256" key="7">
    <source>
        <dbReference type="SAM" id="Phobius"/>
    </source>
</evidence>
<evidence type="ECO:0000256" key="4">
    <source>
        <dbReference type="ARBA" id="ARBA00022989"/>
    </source>
</evidence>
<sequence length="335" mass="37082">MVLLTMTPPMVEGLDSLRTADGNEDDVGSEPSLAQPAVGKPISHAQVVHLWTALQSSQLSPCSLERLLRGSRVFVPPPPPKPEPSEEYKALMARLRREEAARAYQRMVSPTPPTESFYDRFPTAAVNRPTHASDLGDEDDVSYAEVQRQVMLIINFLVSILGVAGTLWVAARYWSLPARLLLALSGAIVVAVAETAVYRVYLWRKGQARAKQKAVVETQEVVNTPTEENHAGDRVQIPSDSDDTEKRCSAAPCADGHCVTQLAETERSAKPGGETKRRRRPRVQTTLNLSTGGTFAECKICNTVWNPLFPDDVSYHTRRHAKVTARARRKKDDYL</sequence>